<dbReference type="SUPFAM" id="SSF81296">
    <property type="entry name" value="E set domains"/>
    <property type="match status" value="1"/>
</dbReference>
<evidence type="ECO:0000313" key="3">
    <source>
        <dbReference type="EMBL" id="MFD2681642.1"/>
    </source>
</evidence>
<keyword evidence="3" id="KW-0326">Glycosidase</keyword>
<dbReference type="InterPro" id="IPR014756">
    <property type="entry name" value="Ig_E-set"/>
</dbReference>
<dbReference type="PANTHER" id="PTHR43002">
    <property type="entry name" value="GLYCOGEN DEBRANCHING ENZYME"/>
    <property type="match status" value="1"/>
</dbReference>
<keyword evidence="4" id="KW-1185">Reference proteome</keyword>
<reference evidence="4" key="1">
    <citation type="journal article" date="2019" name="Int. J. Syst. Evol. Microbiol.">
        <title>The Global Catalogue of Microorganisms (GCM) 10K type strain sequencing project: providing services to taxonomists for standard genome sequencing and annotation.</title>
        <authorList>
            <consortium name="The Broad Institute Genomics Platform"/>
            <consortium name="The Broad Institute Genome Sequencing Center for Infectious Disease"/>
            <person name="Wu L."/>
            <person name="Ma J."/>
        </authorList>
    </citation>
    <scope>NUCLEOTIDE SEQUENCE [LARGE SCALE GENOMIC DNA]</scope>
    <source>
        <strain evidence="4">KCTC 3913</strain>
    </source>
</reference>
<dbReference type="InterPro" id="IPR013780">
    <property type="entry name" value="Glyco_hydro_b"/>
</dbReference>
<evidence type="ECO:0000313" key="4">
    <source>
        <dbReference type="Proteomes" id="UP001597506"/>
    </source>
</evidence>
<gene>
    <name evidence="3" type="primary">pulA</name>
    <name evidence="3" type="ORF">ACFSUL_12885</name>
</gene>
<dbReference type="Proteomes" id="UP001597506">
    <property type="component" value="Unassembled WGS sequence"/>
</dbReference>
<dbReference type="Pfam" id="PF17999">
    <property type="entry name" value="PulA_N1"/>
    <property type="match status" value="1"/>
</dbReference>
<dbReference type="SMART" id="SM00642">
    <property type="entry name" value="Aamy"/>
    <property type="match status" value="1"/>
</dbReference>
<dbReference type="InterPro" id="IPR040697">
    <property type="entry name" value="PulA_N1"/>
</dbReference>
<dbReference type="Gene3D" id="2.60.40.1180">
    <property type="entry name" value="Golgi alpha-mannosidase II"/>
    <property type="match status" value="1"/>
</dbReference>
<dbReference type="CDD" id="cd11341">
    <property type="entry name" value="AmyAc_Pullulanase_LD-like"/>
    <property type="match status" value="1"/>
</dbReference>
<dbReference type="InterPro" id="IPR049117">
    <property type="entry name" value="pulA_all-beta"/>
</dbReference>
<dbReference type="InterPro" id="IPR013783">
    <property type="entry name" value="Ig-like_fold"/>
</dbReference>
<sequence>MLVINRLYEAFLDDIYTITILLPYSYYDGKSTEFFIKDEGNSLEIKETQALAEHMKYICSLSTELELGKTHVIIDEHGNETDLQIGAVIRSPQFDEKYYYDGNDLGVTYVDGHTTFKVWSPTSTAVKVRLKKQETDEVKQYDLLRQEKGIWELVIKGNYDGFLYSFLTCNNLIWNELIDPYAKSVSFNSQWGCIVTKEDPQVLVKPLPALSSPTDAIIYELNIRDFSAHPDSGMKHKGKYLSFTEKNTRTSNGYSTGVQYLKELGVTHVELLPVNDFGGVTDDKEETRYNWGYNPLYFNAPEGSYSLAPENPHERINELKRLIQSLHKENIRVILDVVYNHVFIREESSFEKLVPGYFFRHDENGMPANGTGVGNDFASERLMARKFIVDSIEYWLTEYGVDGFRFDLMGILDVDTMNCIREKVESVLPNAILIGEGWDLNTPIPQEKKANLRNADRIPNIGQFNDRFRDTIKGSTFNLYDKGFALGRGHLENKVMHVLSGSIGRDEQERALFKEPVQSVNYVESHDNHTLWDKLKACLQEDNSSLMKRHRLATAAVLLSQGIPFLHAGQEFYRTKQGIENSYNSGDDINQLNWSDREKYNDYVQFVQELIKIRKSHGAFRFPNVELIKQHVQMKSEKDNLITVHYQNVRSYGPWAEILLIFTSDINSVQYSLPKGEQWMCLANGEKASINGIGINKTFNMLLEPVSSYVLVR</sequence>
<accession>A0ABW5RSI4</accession>
<dbReference type="InterPro" id="IPR017853">
    <property type="entry name" value="GH"/>
</dbReference>
<dbReference type="InterPro" id="IPR006047">
    <property type="entry name" value="GH13_cat_dom"/>
</dbReference>
<comment type="similarity">
    <text evidence="1">Belongs to the glycosyl hydrolase 13 family.</text>
</comment>
<dbReference type="RefSeq" id="WP_377936022.1">
    <property type="nucleotide sequence ID" value="NZ_JBHUMF010000030.1"/>
</dbReference>
<dbReference type="CDD" id="cd02860">
    <property type="entry name" value="E_set_Pullulanase"/>
    <property type="match status" value="1"/>
</dbReference>
<dbReference type="Pfam" id="PF02922">
    <property type="entry name" value="CBM_48"/>
    <property type="match status" value="1"/>
</dbReference>
<protein>
    <submittedName>
        <fullName evidence="3">Type I pullulanase</fullName>
        <ecNumber evidence="3">3.2.1.41</ecNumber>
    </submittedName>
</protein>
<feature type="domain" description="Glycosyl hydrolase family 13 catalytic" evidence="2">
    <location>
        <begin position="242"/>
        <end position="614"/>
    </location>
</feature>
<name>A0ABW5RSI4_9BACI</name>
<dbReference type="EC" id="3.2.1.41" evidence="3"/>
<dbReference type="InterPro" id="IPR011840">
    <property type="entry name" value="PulA_typeI"/>
</dbReference>
<dbReference type="Pfam" id="PF21653">
    <property type="entry name" value="pulA_all-beta"/>
    <property type="match status" value="1"/>
</dbReference>
<evidence type="ECO:0000256" key="1">
    <source>
        <dbReference type="ARBA" id="ARBA00008061"/>
    </source>
</evidence>
<proteinExistence type="inferred from homology"/>
<dbReference type="Gene3D" id="3.20.20.80">
    <property type="entry name" value="Glycosidases"/>
    <property type="match status" value="1"/>
</dbReference>
<dbReference type="GO" id="GO:0051060">
    <property type="term" value="F:pullulanase activity"/>
    <property type="evidence" value="ECO:0007669"/>
    <property type="project" value="UniProtKB-EC"/>
</dbReference>
<dbReference type="Gene3D" id="2.60.40.2320">
    <property type="match status" value="1"/>
</dbReference>
<evidence type="ECO:0000259" key="2">
    <source>
        <dbReference type="SMART" id="SM00642"/>
    </source>
</evidence>
<dbReference type="EMBL" id="JBHUMF010000030">
    <property type="protein sequence ID" value="MFD2681642.1"/>
    <property type="molecule type" value="Genomic_DNA"/>
</dbReference>
<comment type="caution">
    <text evidence="3">The sequence shown here is derived from an EMBL/GenBank/DDBJ whole genome shotgun (WGS) entry which is preliminary data.</text>
</comment>
<keyword evidence="3" id="KW-0378">Hydrolase</keyword>
<organism evidence="3 4">
    <name type="scientific">Bacillus seohaeanensis</name>
    <dbReference type="NCBI Taxonomy" id="284580"/>
    <lineage>
        <taxon>Bacteria</taxon>
        <taxon>Bacillati</taxon>
        <taxon>Bacillota</taxon>
        <taxon>Bacilli</taxon>
        <taxon>Bacillales</taxon>
        <taxon>Bacillaceae</taxon>
        <taxon>Bacillus</taxon>
    </lineage>
</organism>
<dbReference type="InterPro" id="IPR004193">
    <property type="entry name" value="Glyco_hydro_13_N"/>
</dbReference>
<dbReference type="Gene3D" id="2.60.40.10">
    <property type="entry name" value="Immunoglobulins"/>
    <property type="match status" value="1"/>
</dbReference>
<dbReference type="NCBIfam" id="TIGR02104">
    <property type="entry name" value="pulA_typeI"/>
    <property type="match status" value="1"/>
</dbReference>
<dbReference type="SUPFAM" id="SSF51445">
    <property type="entry name" value="(Trans)glycosidases"/>
    <property type="match status" value="1"/>
</dbReference>